<dbReference type="EMBL" id="JAUIZM010000006">
    <property type="protein sequence ID" value="KAK1380115.1"/>
    <property type="molecule type" value="Genomic_DNA"/>
</dbReference>
<protein>
    <recommendedName>
        <fullName evidence="2">Transposase MuDR plant domain-containing protein</fullName>
    </recommendedName>
</protein>
<reference evidence="3" key="2">
    <citation type="submission" date="2023-05" db="EMBL/GenBank/DDBJ databases">
        <authorList>
            <person name="Schelkunov M.I."/>
        </authorList>
    </citation>
    <scope>NUCLEOTIDE SEQUENCE</scope>
    <source>
        <strain evidence="3">Hsosn_3</strain>
        <tissue evidence="3">Leaf</tissue>
    </source>
</reference>
<evidence type="ECO:0000259" key="2">
    <source>
        <dbReference type="Pfam" id="PF03108"/>
    </source>
</evidence>
<dbReference type="Pfam" id="PF03108">
    <property type="entry name" value="DBD_Tnp_Mut"/>
    <property type="match status" value="1"/>
</dbReference>
<accession>A0AAD8ML02</accession>
<sequence>MEHIQVFSYTGPQCKVYDNVELENMTIQDLKVCVSDVIGEYDLIYYITEDGIKLVNNDSIGELVCRSKLSENVATLYVYHVTPPNVDSDNEIGIDDEIFHSYSDAKFEEIRRTSTIERKKMDELENEISSSEESDDSFHESDLDRYTSEESDDEVCYATPPDSYKGKMVVKTFNENIQAKDIQWKVGLTFVDKKQFKNAIRSSSMETGRPYNYIVDDLKRVQVGCAKGCPFKMWVTYIERKAQVVEPDETHIEVELQSKEVATGETSLMDEMLQHMEEEAHSQESQQVLIRLGDDIQTEAHVQTKAGMKFMPTPGTRKSRGHVTGCTPPASTPPTTTSQNQRKGKQISKSSQLSNSQTRTSSGSVSRKGKKFTAPRQIKK</sequence>
<evidence type="ECO:0000256" key="1">
    <source>
        <dbReference type="SAM" id="MobiDB-lite"/>
    </source>
</evidence>
<feature type="compositionally biased region" description="Basic residues" evidence="1">
    <location>
        <begin position="367"/>
        <end position="380"/>
    </location>
</feature>
<name>A0AAD8ML02_9APIA</name>
<feature type="compositionally biased region" description="Acidic residues" evidence="1">
    <location>
        <begin position="124"/>
        <end position="135"/>
    </location>
</feature>
<feature type="domain" description="Transposase MuDR plant" evidence="2">
    <location>
        <begin position="181"/>
        <end position="236"/>
    </location>
</feature>
<dbReference type="Proteomes" id="UP001237642">
    <property type="component" value="Unassembled WGS sequence"/>
</dbReference>
<organism evidence="3 4">
    <name type="scientific">Heracleum sosnowskyi</name>
    <dbReference type="NCBI Taxonomy" id="360622"/>
    <lineage>
        <taxon>Eukaryota</taxon>
        <taxon>Viridiplantae</taxon>
        <taxon>Streptophyta</taxon>
        <taxon>Embryophyta</taxon>
        <taxon>Tracheophyta</taxon>
        <taxon>Spermatophyta</taxon>
        <taxon>Magnoliopsida</taxon>
        <taxon>eudicotyledons</taxon>
        <taxon>Gunneridae</taxon>
        <taxon>Pentapetalae</taxon>
        <taxon>asterids</taxon>
        <taxon>campanulids</taxon>
        <taxon>Apiales</taxon>
        <taxon>Apiaceae</taxon>
        <taxon>Apioideae</taxon>
        <taxon>apioid superclade</taxon>
        <taxon>Tordylieae</taxon>
        <taxon>Tordyliinae</taxon>
        <taxon>Heracleum</taxon>
    </lineage>
</organism>
<dbReference type="InterPro" id="IPR004332">
    <property type="entry name" value="Transposase_MuDR"/>
</dbReference>
<feature type="region of interest" description="Disordered" evidence="1">
    <location>
        <begin position="306"/>
        <end position="380"/>
    </location>
</feature>
<keyword evidence="4" id="KW-1185">Reference proteome</keyword>
<evidence type="ECO:0000313" key="4">
    <source>
        <dbReference type="Proteomes" id="UP001237642"/>
    </source>
</evidence>
<feature type="compositionally biased region" description="Basic and acidic residues" evidence="1">
    <location>
        <begin position="136"/>
        <end position="148"/>
    </location>
</feature>
<evidence type="ECO:0000313" key="3">
    <source>
        <dbReference type="EMBL" id="KAK1380115.1"/>
    </source>
</evidence>
<feature type="compositionally biased region" description="Polar residues" evidence="1">
    <location>
        <begin position="347"/>
        <end position="365"/>
    </location>
</feature>
<feature type="region of interest" description="Disordered" evidence="1">
    <location>
        <begin position="122"/>
        <end position="158"/>
    </location>
</feature>
<proteinExistence type="predicted"/>
<reference evidence="3" key="1">
    <citation type="submission" date="2023-02" db="EMBL/GenBank/DDBJ databases">
        <title>Genome of toxic invasive species Heracleum sosnowskyi carries increased number of genes despite the absence of recent whole-genome duplications.</title>
        <authorList>
            <person name="Schelkunov M."/>
            <person name="Shtratnikova V."/>
            <person name="Makarenko M."/>
            <person name="Klepikova A."/>
            <person name="Omelchenko D."/>
            <person name="Novikova G."/>
            <person name="Obukhova E."/>
            <person name="Bogdanov V."/>
            <person name="Penin A."/>
            <person name="Logacheva M."/>
        </authorList>
    </citation>
    <scope>NUCLEOTIDE SEQUENCE</scope>
    <source>
        <strain evidence="3">Hsosn_3</strain>
        <tissue evidence="3">Leaf</tissue>
    </source>
</reference>
<comment type="caution">
    <text evidence="3">The sequence shown here is derived from an EMBL/GenBank/DDBJ whole genome shotgun (WGS) entry which is preliminary data.</text>
</comment>
<feature type="compositionally biased region" description="Low complexity" evidence="1">
    <location>
        <begin position="327"/>
        <end position="338"/>
    </location>
</feature>
<dbReference type="AlphaFoldDB" id="A0AAD8ML02"/>
<gene>
    <name evidence="3" type="ORF">POM88_026859</name>
</gene>